<keyword evidence="1" id="KW-0472">Membrane</keyword>
<evidence type="ECO:0000256" key="1">
    <source>
        <dbReference type="SAM" id="Phobius"/>
    </source>
</evidence>
<protein>
    <submittedName>
        <fullName evidence="4">Uncharacterized protein</fullName>
    </submittedName>
</protein>
<dbReference type="EMBL" id="CAADFA010000621">
    <property type="protein sequence ID" value="VFJ71954.1"/>
    <property type="molecule type" value="Genomic_DNA"/>
</dbReference>
<dbReference type="InterPro" id="IPR010916">
    <property type="entry name" value="TonB_box_CS"/>
</dbReference>
<gene>
    <name evidence="3" type="ORF">BECKFM1743A_GA0114220_106281</name>
    <name evidence="4" type="ORF">BECKFM1743B_GA0114221_105993</name>
    <name evidence="2" type="ORF">BECKFM1743C_GA0114222_106211</name>
</gene>
<name>A0A450WQ21_9GAMM</name>
<proteinExistence type="predicted"/>
<reference evidence="4" key="1">
    <citation type="submission" date="2019-02" db="EMBL/GenBank/DDBJ databases">
        <authorList>
            <person name="Gruber-Vodicka R. H."/>
            <person name="Seah K. B. B."/>
        </authorList>
    </citation>
    <scope>NUCLEOTIDE SEQUENCE</scope>
    <source>
        <strain evidence="3">BECK_BZ163</strain>
        <strain evidence="4">BECK_BZ164</strain>
        <strain evidence="2">BECK_BZ165</strain>
    </source>
</reference>
<dbReference type="PROSITE" id="PS00430">
    <property type="entry name" value="TONB_DEPENDENT_REC_1"/>
    <property type="match status" value="1"/>
</dbReference>
<dbReference type="AlphaFoldDB" id="A0A450WQ21"/>
<organism evidence="4">
    <name type="scientific">Candidatus Kentrum sp. FM</name>
    <dbReference type="NCBI Taxonomy" id="2126340"/>
    <lineage>
        <taxon>Bacteria</taxon>
        <taxon>Pseudomonadati</taxon>
        <taxon>Pseudomonadota</taxon>
        <taxon>Gammaproteobacteria</taxon>
        <taxon>Candidatus Kentrum</taxon>
    </lineage>
</organism>
<feature type="transmembrane region" description="Helical" evidence="1">
    <location>
        <begin position="94"/>
        <end position="114"/>
    </location>
</feature>
<dbReference type="EMBL" id="CAADFL010000599">
    <property type="protein sequence ID" value="VFK19147.1"/>
    <property type="molecule type" value="Genomic_DNA"/>
</dbReference>
<dbReference type="EMBL" id="CAADEZ010000628">
    <property type="protein sequence ID" value="VFJ72132.1"/>
    <property type="molecule type" value="Genomic_DNA"/>
</dbReference>
<feature type="transmembrane region" description="Helical" evidence="1">
    <location>
        <begin position="7"/>
        <end position="27"/>
    </location>
</feature>
<sequence length="115" mass="12219">MEIFQKFSLTLSIVILGLWGISLIIIPDEISVLISKDPVNHTFAGMMGAALLGLSLISLASITQWIAPRRALGIAVLLLVVESAYLMLATETMVVTAATSMSIVAAATIAFFLLI</sequence>
<feature type="transmembrane region" description="Helical" evidence="1">
    <location>
        <begin position="39"/>
        <end position="59"/>
    </location>
</feature>
<evidence type="ECO:0000313" key="2">
    <source>
        <dbReference type="EMBL" id="VFJ71954.1"/>
    </source>
</evidence>
<feature type="transmembrane region" description="Helical" evidence="1">
    <location>
        <begin position="71"/>
        <end position="88"/>
    </location>
</feature>
<accession>A0A450WQ21</accession>
<keyword evidence="1" id="KW-1133">Transmembrane helix</keyword>
<evidence type="ECO:0000313" key="4">
    <source>
        <dbReference type="EMBL" id="VFK19147.1"/>
    </source>
</evidence>
<evidence type="ECO:0000313" key="3">
    <source>
        <dbReference type="EMBL" id="VFJ72132.1"/>
    </source>
</evidence>
<keyword evidence="1" id="KW-0812">Transmembrane</keyword>